<feature type="non-terminal residue" evidence="2">
    <location>
        <position position="1"/>
    </location>
</feature>
<gene>
    <name evidence="2" type="ORF">M5D96_013988</name>
</gene>
<keyword evidence="1" id="KW-1133">Transmembrane helix</keyword>
<proteinExistence type="predicted"/>
<dbReference type="EMBL" id="JAMKOV010000158">
    <property type="protein sequence ID" value="KAI8033246.1"/>
    <property type="molecule type" value="Genomic_DNA"/>
</dbReference>
<keyword evidence="1" id="KW-0472">Membrane</keyword>
<evidence type="ECO:0000313" key="2">
    <source>
        <dbReference type="EMBL" id="KAI8033246.1"/>
    </source>
</evidence>
<accession>A0A9Q0BIK8</accession>
<evidence type="ECO:0000256" key="1">
    <source>
        <dbReference type="SAM" id="Phobius"/>
    </source>
</evidence>
<feature type="transmembrane region" description="Helical" evidence="1">
    <location>
        <begin position="66"/>
        <end position="83"/>
    </location>
</feature>
<keyword evidence="1" id="KW-0812">Transmembrane</keyword>
<name>A0A9Q0BIK8_9MUSC</name>
<dbReference type="AlphaFoldDB" id="A0A9Q0BIK8"/>
<reference evidence="2" key="1">
    <citation type="journal article" date="2023" name="Genome Biol. Evol.">
        <title>Long-read-based Genome Assembly of Drosophila gunungcola Reveals Fewer Chemosensory Genes in Flower-breeding Species.</title>
        <authorList>
            <person name="Negi A."/>
            <person name="Liao B.Y."/>
            <person name="Yeh S.D."/>
        </authorList>
    </citation>
    <scope>NUCLEOTIDE SEQUENCE</scope>
    <source>
        <strain evidence="2">Sukarami</strain>
    </source>
</reference>
<dbReference type="Proteomes" id="UP001059596">
    <property type="component" value="Unassembled WGS sequence"/>
</dbReference>
<evidence type="ECO:0000313" key="3">
    <source>
        <dbReference type="Proteomes" id="UP001059596"/>
    </source>
</evidence>
<organism evidence="2 3">
    <name type="scientific">Drosophila gunungcola</name>
    <name type="common">fruit fly</name>
    <dbReference type="NCBI Taxonomy" id="103775"/>
    <lineage>
        <taxon>Eukaryota</taxon>
        <taxon>Metazoa</taxon>
        <taxon>Ecdysozoa</taxon>
        <taxon>Arthropoda</taxon>
        <taxon>Hexapoda</taxon>
        <taxon>Insecta</taxon>
        <taxon>Pterygota</taxon>
        <taxon>Neoptera</taxon>
        <taxon>Endopterygota</taxon>
        <taxon>Diptera</taxon>
        <taxon>Brachycera</taxon>
        <taxon>Muscomorpha</taxon>
        <taxon>Ephydroidea</taxon>
        <taxon>Drosophilidae</taxon>
        <taxon>Drosophila</taxon>
        <taxon>Sophophora</taxon>
    </lineage>
</organism>
<feature type="non-terminal residue" evidence="2">
    <location>
        <position position="103"/>
    </location>
</feature>
<sequence length="103" mass="11309">GRRQVFVVTRISRAPHAFRLSLAASASWRLDTHSHTNCTWLGHLVELLAVHGRAPPALLCQLLRQLLLPLLLLGLLVPALVLLPRTTLNALAIAPQQLVHVVL</sequence>
<comment type="caution">
    <text evidence="2">The sequence shown here is derived from an EMBL/GenBank/DDBJ whole genome shotgun (WGS) entry which is preliminary data.</text>
</comment>
<protein>
    <submittedName>
        <fullName evidence="2">Uncharacterized protein</fullName>
    </submittedName>
</protein>
<keyword evidence="3" id="KW-1185">Reference proteome</keyword>